<keyword evidence="8" id="KW-1185">Reference proteome</keyword>
<evidence type="ECO:0000256" key="1">
    <source>
        <dbReference type="ARBA" id="ARBA00004167"/>
    </source>
</evidence>
<dbReference type="AlphaFoldDB" id="A0AAW4WXV2"/>
<keyword evidence="2" id="KW-0488">Methylation</keyword>
<dbReference type="Proteomes" id="UP001199296">
    <property type="component" value="Unassembled WGS sequence"/>
</dbReference>
<dbReference type="PANTHER" id="PTHR30093">
    <property type="entry name" value="GENERAL SECRETION PATHWAY PROTEIN G"/>
    <property type="match status" value="1"/>
</dbReference>
<name>A0AAW4WXV2_9FIRM</name>
<keyword evidence="5 6" id="KW-0472">Membrane</keyword>
<gene>
    <name evidence="7" type="ORF">LJ207_06285</name>
</gene>
<feature type="transmembrane region" description="Helical" evidence="6">
    <location>
        <begin position="12"/>
        <end position="35"/>
    </location>
</feature>
<dbReference type="NCBIfam" id="TIGR02532">
    <property type="entry name" value="IV_pilin_GFxxxE"/>
    <property type="match status" value="1"/>
</dbReference>
<organism evidence="7 8">
    <name type="scientific">Halanaerobium polyolivorans</name>
    <dbReference type="NCBI Taxonomy" id="2886943"/>
    <lineage>
        <taxon>Bacteria</taxon>
        <taxon>Bacillati</taxon>
        <taxon>Bacillota</taxon>
        <taxon>Clostridia</taxon>
        <taxon>Halanaerobiales</taxon>
        <taxon>Halanaerobiaceae</taxon>
        <taxon>Halanaerobium</taxon>
    </lineage>
</organism>
<proteinExistence type="predicted"/>
<accession>A0AAW4WXV2</accession>
<dbReference type="GO" id="GO:0016020">
    <property type="term" value="C:membrane"/>
    <property type="evidence" value="ECO:0007669"/>
    <property type="project" value="UniProtKB-SubCell"/>
</dbReference>
<evidence type="ECO:0000313" key="8">
    <source>
        <dbReference type="Proteomes" id="UP001199296"/>
    </source>
</evidence>
<dbReference type="Gene3D" id="3.80.10.10">
    <property type="entry name" value="Ribonuclease Inhibitor"/>
    <property type="match status" value="1"/>
</dbReference>
<dbReference type="PANTHER" id="PTHR30093:SF44">
    <property type="entry name" value="TYPE II SECRETION SYSTEM CORE PROTEIN G"/>
    <property type="match status" value="1"/>
</dbReference>
<evidence type="ECO:0000256" key="6">
    <source>
        <dbReference type="SAM" id="Phobius"/>
    </source>
</evidence>
<keyword evidence="4 6" id="KW-1133">Transmembrane helix</keyword>
<evidence type="ECO:0000256" key="2">
    <source>
        <dbReference type="ARBA" id="ARBA00022481"/>
    </source>
</evidence>
<evidence type="ECO:0000256" key="4">
    <source>
        <dbReference type="ARBA" id="ARBA00022989"/>
    </source>
</evidence>
<dbReference type="SUPFAM" id="SSF54523">
    <property type="entry name" value="Pili subunits"/>
    <property type="match status" value="1"/>
</dbReference>
<dbReference type="Pfam" id="PF13306">
    <property type="entry name" value="LRR_5"/>
    <property type="match status" value="1"/>
</dbReference>
<keyword evidence="3 6" id="KW-0812">Transmembrane</keyword>
<protein>
    <submittedName>
        <fullName evidence="7">Leucine-rich repeat protein</fullName>
    </submittedName>
</protein>
<dbReference type="Gene3D" id="3.30.700.10">
    <property type="entry name" value="Glycoprotein, Type 4 Pilin"/>
    <property type="match status" value="1"/>
</dbReference>
<sequence length="302" mass="34028">MLRTICFIKKDNSAFTMIELLVVIAVLGILASIAVPRMSGVTERARLAVDQAAVRNLNSVTSVYRSSKHSDPFIDQANTNQSLLQILADNDYIPDNFEPQSENIEFAWLFEEERWSLFSLSGGGAFLTLDDLVDNYIHTDGEYTGVLGFRPGNHTRYAGNATEIFIPNEIDDQEISGIYQRFFKEKNLSSVSFEAGSEIKKIHNQAFRSNNLEKMELPQNLEEIHWSAFRDNNLIEINLPASLNKIAGDAFNGNDLAKITIASTEVDIGDYAFGDNTDQFREEYENNGAGTYIWDGENWIKE</sequence>
<dbReference type="InterPro" id="IPR032675">
    <property type="entry name" value="LRR_dom_sf"/>
</dbReference>
<dbReference type="InterPro" id="IPR026906">
    <property type="entry name" value="LRR_5"/>
</dbReference>
<dbReference type="EMBL" id="JAJFAT010000007">
    <property type="protein sequence ID" value="MCC3144926.1"/>
    <property type="molecule type" value="Genomic_DNA"/>
</dbReference>
<evidence type="ECO:0000313" key="7">
    <source>
        <dbReference type="EMBL" id="MCC3144926.1"/>
    </source>
</evidence>
<reference evidence="7 8" key="1">
    <citation type="submission" date="2021-10" db="EMBL/GenBank/DDBJ databases">
        <authorList>
            <person name="Grouzdev D.S."/>
            <person name="Pantiukh K.S."/>
            <person name="Krutkina M.S."/>
        </authorList>
    </citation>
    <scope>NUCLEOTIDE SEQUENCE [LARGE SCALE GENOMIC DNA]</scope>
    <source>
        <strain evidence="7 8">Z-7514</strain>
    </source>
</reference>
<evidence type="ECO:0000256" key="3">
    <source>
        <dbReference type="ARBA" id="ARBA00022692"/>
    </source>
</evidence>
<comment type="subcellular location">
    <subcellularLocation>
        <location evidence="1">Membrane</location>
        <topology evidence="1">Single-pass membrane protein</topology>
    </subcellularLocation>
</comment>
<dbReference type="RefSeq" id="WP_229345244.1">
    <property type="nucleotide sequence ID" value="NZ_JAJFAT010000007.1"/>
</dbReference>
<dbReference type="InterPro" id="IPR012902">
    <property type="entry name" value="N_methyl_site"/>
</dbReference>
<dbReference type="Pfam" id="PF07963">
    <property type="entry name" value="N_methyl"/>
    <property type="match status" value="1"/>
</dbReference>
<dbReference type="InterPro" id="IPR045584">
    <property type="entry name" value="Pilin-like"/>
</dbReference>
<evidence type="ECO:0000256" key="5">
    <source>
        <dbReference type="ARBA" id="ARBA00023136"/>
    </source>
</evidence>
<comment type="caution">
    <text evidence="7">The sequence shown here is derived from an EMBL/GenBank/DDBJ whole genome shotgun (WGS) entry which is preliminary data.</text>
</comment>